<reference evidence="9 10" key="1">
    <citation type="submission" date="2018-10" db="EMBL/GenBank/DDBJ databases">
        <title>Genome Sequence of Cohnella sp.</title>
        <authorList>
            <person name="Srinivasan S."/>
            <person name="Kim M.K."/>
        </authorList>
    </citation>
    <scope>NUCLEOTIDE SEQUENCE [LARGE SCALE GENOMIC DNA]</scope>
    <source>
        <strain evidence="9 10">18JY8-7</strain>
    </source>
</reference>
<evidence type="ECO:0000256" key="4">
    <source>
        <dbReference type="ARBA" id="ARBA00022801"/>
    </source>
</evidence>
<evidence type="ECO:0000256" key="2">
    <source>
        <dbReference type="ARBA" id="ARBA00022670"/>
    </source>
</evidence>
<organism evidence="9 10">
    <name type="scientific">Cohnella candidum</name>
    <dbReference type="NCBI Taxonomy" id="2674991"/>
    <lineage>
        <taxon>Bacteria</taxon>
        <taxon>Bacillati</taxon>
        <taxon>Bacillota</taxon>
        <taxon>Bacilli</taxon>
        <taxon>Bacillales</taxon>
        <taxon>Paenibacillaceae</taxon>
        <taxon>Cohnella</taxon>
    </lineage>
</organism>
<dbReference type="GO" id="GO:0003697">
    <property type="term" value="F:single-stranded DNA binding"/>
    <property type="evidence" value="ECO:0007669"/>
    <property type="project" value="InterPro"/>
</dbReference>
<keyword evidence="7" id="KW-0456">Lyase</keyword>
<dbReference type="InterPro" id="IPR003738">
    <property type="entry name" value="SRAP"/>
</dbReference>
<evidence type="ECO:0000256" key="8">
    <source>
        <dbReference type="RuleBase" id="RU364100"/>
    </source>
</evidence>
<evidence type="ECO:0000256" key="1">
    <source>
        <dbReference type="ARBA" id="ARBA00008136"/>
    </source>
</evidence>
<dbReference type="Proteomes" id="UP000269097">
    <property type="component" value="Chromosome"/>
</dbReference>
<keyword evidence="6" id="KW-0238">DNA-binding</keyword>
<accession>A0A3G3JUM4</accession>
<evidence type="ECO:0000256" key="6">
    <source>
        <dbReference type="ARBA" id="ARBA00023125"/>
    </source>
</evidence>
<keyword evidence="4 8" id="KW-0378">Hydrolase</keyword>
<dbReference type="GO" id="GO:0016829">
    <property type="term" value="F:lyase activity"/>
    <property type="evidence" value="ECO:0007669"/>
    <property type="project" value="UniProtKB-KW"/>
</dbReference>
<evidence type="ECO:0000313" key="10">
    <source>
        <dbReference type="Proteomes" id="UP000269097"/>
    </source>
</evidence>
<evidence type="ECO:0000256" key="7">
    <source>
        <dbReference type="ARBA" id="ARBA00023239"/>
    </source>
</evidence>
<dbReference type="GO" id="GO:0106300">
    <property type="term" value="P:protein-DNA covalent cross-linking repair"/>
    <property type="evidence" value="ECO:0007669"/>
    <property type="project" value="InterPro"/>
</dbReference>
<evidence type="ECO:0000313" key="9">
    <source>
        <dbReference type="EMBL" id="AYQ71922.1"/>
    </source>
</evidence>
<gene>
    <name evidence="9" type="ORF">EAV92_04695</name>
</gene>
<dbReference type="Gene3D" id="3.90.1680.10">
    <property type="entry name" value="SOS response associated peptidase-like"/>
    <property type="match status" value="1"/>
</dbReference>
<keyword evidence="3" id="KW-0227">DNA damage</keyword>
<keyword evidence="10" id="KW-1185">Reference proteome</keyword>
<dbReference type="PANTHER" id="PTHR13604">
    <property type="entry name" value="DC12-RELATED"/>
    <property type="match status" value="1"/>
</dbReference>
<name>A0A3G3JUM4_9BACL</name>
<dbReference type="PANTHER" id="PTHR13604:SF0">
    <property type="entry name" value="ABASIC SITE PROCESSING PROTEIN HMCES"/>
    <property type="match status" value="1"/>
</dbReference>
<dbReference type="Pfam" id="PF02586">
    <property type="entry name" value="SRAP"/>
    <property type="match status" value="1"/>
</dbReference>
<dbReference type="KEGG" id="coh:EAV92_04695"/>
<sequence>MCGRYTITITLEELMMRYFADLPATPFELPRFNVAPTQMVPAVVHDGERNRLGLLKWGLIPPWAEEEKIGSRMINARAETLEEKPAYRNAFRRKRCLIPADGFYEWKSAPGGGKRPYRIVLRSGGVFSMAGLYETWTAPDGRKVSSFAVITTEPNPLMAGIHDRMPVILRPEDEPLWLDRQVQDPALLKPLLVPYPAAEMDAYEVDKRVGSPANDDAACLERITG</sequence>
<evidence type="ECO:0000256" key="5">
    <source>
        <dbReference type="ARBA" id="ARBA00023124"/>
    </source>
</evidence>
<dbReference type="RefSeq" id="WP_123039983.1">
    <property type="nucleotide sequence ID" value="NZ_CP033433.1"/>
</dbReference>
<dbReference type="EC" id="3.4.-.-" evidence="8"/>
<dbReference type="GO" id="GO:0006508">
    <property type="term" value="P:proteolysis"/>
    <property type="evidence" value="ECO:0007669"/>
    <property type="project" value="UniProtKB-KW"/>
</dbReference>
<keyword evidence="5" id="KW-0190">Covalent protein-DNA linkage</keyword>
<dbReference type="GO" id="GO:0008233">
    <property type="term" value="F:peptidase activity"/>
    <property type="evidence" value="ECO:0007669"/>
    <property type="project" value="UniProtKB-KW"/>
</dbReference>
<keyword evidence="2 8" id="KW-0645">Protease</keyword>
<dbReference type="EMBL" id="CP033433">
    <property type="protein sequence ID" value="AYQ71922.1"/>
    <property type="molecule type" value="Genomic_DNA"/>
</dbReference>
<dbReference type="InterPro" id="IPR036590">
    <property type="entry name" value="SRAP-like"/>
</dbReference>
<dbReference type="AlphaFoldDB" id="A0A3G3JUM4"/>
<evidence type="ECO:0000256" key="3">
    <source>
        <dbReference type="ARBA" id="ARBA00022763"/>
    </source>
</evidence>
<proteinExistence type="inferred from homology"/>
<protein>
    <recommendedName>
        <fullName evidence="8">Abasic site processing protein</fullName>
        <ecNumber evidence="8">3.4.-.-</ecNumber>
    </recommendedName>
</protein>
<comment type="similarity">
    <text evidence="1 8">Belongs to the SOS response-associated peptidase family.</text>
</comment>
<dbReference type="SUPFAM" id="SSF143081">
    <property type="entry name" value="BB1717-like"/>
    <property type="match status" value="1"/>
</dbReference>